<accession>A0A6L2ZR29</accession>
<comment type="function">
    <text evidence="1 13">Essential for recycling GMP and indirectly, cGMP.</text>
</comment>
<keyword evidence="8 13" id="KW-0547">Nucleotide-binding</keyword>
<evidence type="ECO:0000256" key="2">
    <source>
        <dbReference type="ARBA" id="ARBA00004496"/>
    </source>
</evidence>
<organism evidence="15 16">
    <name type="scientific">Candidatus Regiella insecticola</name>
    <dbReference type="NCBI Taxonomy" id="138073"/>
    <lineage>
        <taxon>Bacteria</taxon>
        <taxon>Pseudomonadati</taxon>
        <taxon>Pseudomonadota</taxon>
        <taxon>Gammaproteobacteria</taxon>
        <taxon>Enterobacterales</taxon>
        <taxon>Enterobacteriaceae</taxon>
        <taxon>aphid secondary symbionts</taxon>
        <taxon>Candidatus Regiella</taxon>
    </lineage>
</organism>
<keyword evidence="6 13" id="KW-0963">Cytoplasm</keyword>
<dbReference type="GO" id="GO:0005829">
    <property type="term" value="C:cytosol"/>
    <property type="evidence" value="ECO:0007669"/>
    <property type="project" value="TreeGrafter"/>
</dbReference>
<dbReference type="GO" id="GO:0004385">
    <property type="term" value="F:GMP kinase activity"/>
    <property type="evidence" value="ECO:0007669"/>
    <property type="project" value="UniProtKB-UniRule"/>
</dbReference>
<dbReference type="CDD" id="cd00071">
    <property type="entry name" value="GMPK"/>
    <property type="match status" value="1"/>
</dbReference>
<comment type="catalytic activity">
    <reaction evidence="12 13">
        <text>GMP + ATP = GDP + ADP</text>
        <dbReference type="Rhea" id="RHEA:20780"/>
        <dbReference type="ChEBI" id="CHEBI:30616"/>
        <dbReference type="ChEBI" id="CHEBI:58115"/>
        <dbReference type="ChEBI" id="CHEBI:58189"/>
        <dbReference type="ChEBI" id="CHEBI:456216"/>
        <dbReference type="EC" id="2.7.4.8"/>
    </reaction>
</comment>
<keyword evidence="7 13" id="KW-0808">Transferase</keyword>
<dbReference type="SMART" id="SM00072">
    <property type="entry name" value="GuKc"/>
    <property type="match status" value="1"/>
</dbReference>
<evidence type="ECO:0000256" key="13">
    <source>
        <dbReference type="HAMAP-Rule" id="MF_00328"/>
    </source>
</evidence>
<evidence type="ECO:0000256" key="8">
    <source>
        <dbReference type="ARBA" id="ARBA00022741"/>
    </source>
</evidence>
<dbReference type="Pfam" id="PF00625">
    <property type="entry name" value="Guanylate_kin"/>
    <property type="match status" value="1"/>
</dbReference>
<dbReference type="InterPro" id="IPR008145">
    <property type="entry name" value="GK/Ca_channel_bsu"/>
</dbReference>
<sequence length="244" mass="27623">MTQGTLYIVSAPSGAGKSSLIEALLQTQSLDTFARDSGVVQSDDEQKKAQTSAKIAVGGSRSLCNMQVSISHTTRAKRAEEKHGEHYFFISEKDFCQMIDNDAFLEWAKVFGNYYGTAAAVVEQNLSNGIDVFLDIDWQGARNVRLKKPEVRSIFILPPSEEELYRRLRQRAQDSEEIIAKRMAQAVSEMSHCVEYDYLIVNDKFDVALSDLRAIICAERLHLNRQKEHYATLIEKLTGREPRQ</sequence>
<comment type="similarity">
    <text evidence="3 13">Belongs to the guanylate kinase family.</text>
</comment>
<reference evidence="15 16" key="1">
    <citation type="submission" date="2020-06" db="EMBL/GenBank/DDBJ databases">
        <title>The genome sequence of Candidatus Regiella insecticola strain Tut.</title>
        <authorList>
            <person name="Nikoh N."/>
            <person name="Tsuchida T."/>
            <person name="Koga R."/>
            <person name="Oshima K."/>
            <person name="Hattori M."/>
            <person name="Fukatsu T."/>
        </authorList>
    </citation>
    <scope>NUCLEOTIDE SEQUENCE [LARGE SCALE GENOMIC DNA]</scope>
    <source>
        <strain evidence="15 16">Tut</strain>
    </source>
</reference>
<evidence type="ECO:0000256" key="11">
    <source>
        <dbReference type="ARBA" id="ARBA00030128"/>
    </source>
</evidence>
<feature type="domain" description="Guanylate kinase-like" evidence="14">
    <location>
        <begin position="4"/>
        <end position="217"/>
    </location>
</feature>
<dbReference type="PANTHER" id="PTHR23117:SF13">
    <property type="entry name" value="GUANYLATE KINASE"/>
    <property type="match status" value="1"/>
</dbReference>
<dbReference type="FunFam" id="3.30.63.10:FF:000005">
    <property type="entry name" value="Guanylate kinase"/>
    <property type="match status" value="1"/>
</dbReference>
<dbReference type="AlphaFoldDB" id="A0A6L2ZR29"/>
<evidence type="ECO:0000259" key="14">
    <source>
        <dbReference type="PROSITE" id="PS50052"/>
    </source>
</evidence>
<dbReference type="SUPFAM" id="SSF52540">
    <property type="entry name" value="P-loop containing nucleoside triphosphate hydrolases"/>
    <property type="match status" value="1"/>
</dbReference>
<evidence type="ECO:0000256" key="9">
    <source>
        <dbReference type="ARBA" id="ARBA00022777"/>
    </source>
</evidence>
<dbReference type="GO" id="GO:0005524">
    <property type="term" value="F:ATP binding"/>
    <property type="evidence" value="ECO:0007669"/>
    <property type="project" value="UniProtKB-UniRule"/>
</dbReference>
<dbReference type="InterPro" id="IPR017665">
    <property type="entry name" value="Guanylate_kinase"/>
</dbReference>
<dbReference type="PROSITE" id="PS00856">
    <property type="entry name" value="GUANYLATE_KINASE_1"/>
    <property type="match status" value="1"/>
</dbReference>
<dbReference type="HAMAP" id="MF_00328">
    <property type="entry name" value="Guanylate_kinase"/>
    <property type="match status" value="1"/>
</dbReference>
<dbReference type="PROSITE" id="PS50052">
    <property type="entry name" value="GUANYLATE_KINASE_2"/>
    <property type="match status" value="1"/>
</dbReference>
<dbReference type="InterPro" id="IPR020590">
    <property type="entry name" value="Guanylate_kinase_CS"/>
</dbReference>
<evidence type="ECO:0000256" key="1">
    <source>
        <dbReference type="ARBA" id="ARBA00003531"/>
    </source>
</evidence>
<feature type="binding site" evidence="13">
    <location>
        <begin position="11"/>
        <end position="18"/>
    </location>
    <ligand>
        <name>ATP</name>
        <dbReference type="ChEBI" id="CHEBI:30616"/>
    </ligand>
</feature>
<name>A0A6L2ZR29_9ENTR</name>
<dbReference type="RefSeq" id="WP_176488246.1">
    <property type="nucleotide sequence ID" value="NZ_BLXO01000004.1"/>
</dbReference>
<gene>
    <name evidence="13 15" type="primary">gmk</name>
    <name evidence="15" type="ORF">RINTU1_23360</name>
</gene>
<keyword evidence="10 13" id="KW-0067">ATP-binding</keyword>
<dbReference type="Proteomes" id="UP000504714">
    <property type="component" value="Unassembled WGS sequence"/>
</dbReference>
<dbReference type="Gene3D" id="3.30.63.10">
    <property type="entry name" value="Guanylate Kinase phosphate binding domain"/>
    <property type="match status" value="1"/>
</dbReference>
<dbReference type="EC" id="2.7.4.8" evidence="4 13"/>
<evidence type="ECO:0000256" key="4">
    <source>
        <dbReference type="ARBA" id="ARBA00012961"/>
    </source>
</evidence>
<evidence type="ECO:0000256" key="10">
    <source>
        <dbReference type="ARBA" id="ARBA00022840"/>
    </source>
</evidence>
<comment type="subcellular location">
    <subcellularLocation>
        <location evidence="2 13">Cytoplasm</location>
    </subcellularLocation>
</comment>
<evidence type="ECO:0000256" key="3">
    <source>
        <dbReference type="ARBA" id="ARBA00005790"/>
    </source>
</evidence>
<dbReference type="NCBIfam" id="TIGR03263">
    <property type="entry name" value="guanyl_kin"/>
    <property type="match status" value="1"/>
</dbReference>
<dbReference type="Gene3D" id="3.40.50.300">
    <property type="entry name" value="P-loop containing nucleotide triphosphate hydrolases"/>
    <property type="match status" value="2"/>
</dbReference>
<dbReference type="FunFam" id="3.40.50.300:FF:000084">
    <property type="entry name" value="Guanylate kinase"/>
    <property type="match status" value="1"/>
</dbReference>
<evidence type="ECO:0000313" key="16">
    <source>
        <dbReference type="Proteomes" id="UP000504714"/>
    </source>
</evidence>
<dbReference type="InterPro" id="IPR008144">
    <property type="entry name" value="Guanylate_kin-like_dom"/>
</dbReference>
<evidence type="ECO:0000256" key="6">
    <source>
        <dbReference type="ARBA" id="ARBA00022490"/>
    </source>
</evidence>
<evidence type="ECO:0000256" key="5">
    <source>
        <dbReference type="ARBA" id="ARBA00016296"/>
    </source>
</evidence>
<keyword evidence="9 13" id="KW-0418">Kinase</keyword>
<evidence type="ECO:0000313" key="15">
    <source>
        <dbReference type="EMBL" id="GFN46638.1"/>
    </source>
</evidence>
<comment type="caution">
    <text evidence="15">The sequence shown here is derived from an EMBL/GenBank/DDBJ whole genome shotgun (WGS) entry which is preliminary data.</text>
</comment>
<evidence type="ECO:0000256" key="12">
    <source>
        <dbReference type="ARBA" id="ARBA00048594"/>
    </source>
</evidence>
<evidence type="ECO:0000256" key="7">
    <source>
        <dbReference type="ARBA" id="ARBA00022679"/>
    </source>
</evidence>
<dbReference type="PANTHER" id="PTHR23117">
    <property type="entry name" value="GUANYLATE KINASE-RELATED"/>
    <property type="match status" value="1"/>
</dbReference>
<dbReference type="InterPro" id="IPR027417">
    <property type="entry name" value="P-loop_NTPase"/>
</dbReference>
<protein>
    <recommendedName>
        <fullName evidence="5 13">Guanylate kinase</fullName>
        <ecNumber evidence="4 13">2.7.4.8</ecNumber>
    </recommendedName>
    <alternativeName>
        <fullName evidence="11 13">GMP kinase</fullName>
    </alternativeName>
</protein>
<proteinExistence type="inferred from homology"/>
<dbReference type="EMBL" id="BLXO01000004">
    <property type="protein sequence ID" value="GFN46638.1"/>
    <property type="molecule type" value="Genomic_DNA"/>
</dbReference>